<reference evidence="1 2" key="1">
    <citation type="submission" date="2024-03" db="EMBL/GenBank/DDBJ databases">
        <title>First Report of Pectobacterium brasiliscabiei causing potato scab in china.</title>
        <authorList>
            <person name="Handique U."/>
        </authorList>
    </citation>
    <scope>NUCLEOTIDE SEQUENCE [LARGE SCALE GENOMIC DNA]</scope>
    <source>
        <strain evidence="1 2">ZRIMU1503</strain>
    </source>
</reference>
<feature type="non-terminal residue" evidence="1">
    <location>
        <position position="1"/>
    </location>
</feature>
<keyword evidence="2" id="KW-1185">Reference proteome</keyword>
<evidence type="ECO:0000313" key="1">
    <source>
        <dbReference type="EMBL" id="MEI5617219.1"/>
    </source>
</evidence>
<dbReference type="RefSeq" id="WP_336559112.1">
    <property type="nucleotide sequence ID" value="NZ_JBBAYM010000350.1"/>
</dbReference>
<sequence length="90" mass="9931">GWKWGKEYAHVSSDNSQTNEVQSLIENINNRAPELRGLLGTPSIGTGLSIDQHNFGKTIGMFGHETGTAEQAHQQLARARGVTDYHVWVD</sequence>
<dbReference type="EMBL" id="JBBAYM010000350">
    <property type="protein sequence ID" value="MEI5617219.1"/>
    <property type="molecule type" value="Genomic_DNA"/>
</dbReference>
<feature type="non-terminal residue" evidence="1">
    <location>
        <position position="90"/>
    </location>
</feature>
<name>A0ABU8GVK1_9ACTN</name>
<proteinExistence type="predicted"/>
<gene>
    <name evidence="1" type="ORF">WB403_49870</name>
</gene>
<evidence type="ECO:0000313" key="2">
    <source>
        <dbReference type="Proteomes" id="UP001365781"/>
    </source>
</evidence>
<comment type="caution">
    <text evidence="1">The sequence shown here is derived from an EMBL/GenBank/DDBJ whole genome shotgun (WGS) entry which is preliminary data.</text>
</comment>
<organism evidence="1 2">
    <name type="scientific">Streptomyces brasiliscabiei</name>
    <dbReference type="NCBI Taxonomy" id="2736302"/>
    <lineage>
        <taxon>Bacteria</taxon>
        <taxon>Bacillati</taxon>
        <taxon>Actinomycetota</taxon>
        <taxon>Actinomycetes</taxon>
        <taxon>Kitasatosporales</taxon>
        <taxon>Streptomycetaceae</taxon>
        <taxon>Streptomyces</taxon>
    </lineage>
</organism>
<dbReference type="Proteomes" id="UP001365781">
    <property type="component" value="Unassembled WGS sequence"/>
</dbReference>
<protein>
    <submittedName>
        <fullName evidence="1">Uncharacterized protein</fullName>
    </submittedName>
</protein>
<accession>A0ABU8GVK1</accession>